<comment type="similarity">
    <text evidence="1">Belongs to the ABC transporter superfamily.</text>
</comment>
<keyword evidence="2" id="KW-0813">Transport</keyword>
<dbReference type="RefSeq" id="WP_151578448.1">
    <property type="nucleotide sequence ID" value="NZ_WBVM01000001.1"/>
</dbReference>
<name>A0A7J5DYA8_NOCSI</name>
<comment type="caution">
    <text evidence="6">The sequence shown here is derived from an EMBL/GenBank/DDBJ whole genome shotgun (WGS) entry which is preliminary data.</text>
</comment>
<feature type="domain" description="ABC transporter" evidence="5">
    <location>
        <begin position="5"/>
        <end position="249"/>
    </location>
</feature>
<organism evidence="6 7">
    <name type="scientific">Nocardioides simplex</name>
    <name type="common">Arthrobacter simplex</name>
    <dbReference type="NCBI Taxonomy" id="2045"/>
    <lineage>
        <taxon>Bacteria</taxon>
        <taxon>Bacillati</taxon>
        <taxon>Actinomycetota</taxon>
        <taxon>Actinomycetes</taxon>
        <taxon>Propionibacteriales</taxon>
        <taxon>Nocardioidaceae</taxon>
        <taxon>Pimelobacter</taxon>
    </lineage>
</organism>
<dbReference type="PANTHER" id="PTHR43776">
    <property type="entry name" value="TRANSPORT ATP-BINDING PROTEIN"/>
    <property type="match status" value="1"/>
</dbReference>
<dbReference type="GO" id="GO:0055085">
    <property type="term" value="P:transmembrane transport"/>
    <property type="evidence" value="ECO:0007669"/>
    <property type="project" value="UniProtKB-ARBA"/>
</dbReference>
<evidence type="ECO:0000313" key="6">
    <source>
        <dbReference type="EMBL" id="KAB2810907.1"/>
    </source>
</evidence>
<dbReference type="CDD" id="cd03257">
    <property type="entry name" value="ABC_NikE_OppD_transporters"/>
    <property type="match status" value="1"/>
</dbReference>
<reference evidence="6 7" key="1">
    <citation type="submission" date="2019-09" db="EMBL/GenBank/DDBJ databases">
        <title>Pimelobacter sp. isolated from Paulinella.</title>
        <authorList>
            <person name="Jeong S.E."/>
        </authorList>
    </citation>
    <scope>NUCLEOTIDE SEQUENCE [LARGE SCALE GENOMIC DNA]</scope>
    <source>
        <strain evidence="6 7">Pch-N</strain>
    </source>
</reference>
<evidence type="ECO:0000256" key="1">
    <source>
        <dbReference type="ARBA" id="ARBA00005417"/>
    </source>
</evidence>
<evidence type="ECO:0000256" key="2">
    <source>
        <dbReference type="ARBA" id="ARBA00022448"/>
    </source>
</evidence>
<dbReference type="SMART" id="SM00382">
    <property type="entry name" value="AAA"/>
    <property type="match status" value="1"/>
</dbReference>
<dbReference type="SUPFAM" id="SSF52540">
    <property type="entry name" value="P-loop containing nucleoside triphosphate hydrolases"/>
    <property type="match status" value="1"/>
</dbReference>
<dbReference type="PROSITE" id="PS50893">
    <property type="entry name" value="ABC_TRANSPORTER_2"/>
    <property type="match status" value="1"/>
</dbReference>
<dbReference type="PANTHER" id="PTHR43776:SF7">
    <property type="entry name" value="D,D-DIPEPTIDE TRANSPORT ATP-BINDING PROTEIN DDPF-RELATED"/>
    <property type="match status" value="1"/>
</dbReference>
<dbReference type="GO" id="GO:0016887">
    <property type="term" value="F:ATP hydrolysis activity"/>
    <property type="evidence" value="ECO:0007669"/>
    <property type="project" value="InterPro"/>
</dbReference>
<sequence length="333" mass="35832">MSVLLRLDDVSVRFRVGRRSSVSAVDGVSLDVVEGETLGLIGESGSGKSTLARAMLGLVPASTGSISWDGESVATMSRQRRRELSAQVQMVFQDPHSALDPRRRVHQSVREPLDVLGRGDRRGRDDLVRKALADVGLPPHLHDRYPHQLSGGQKQRVNIARALVTRPRLLVCDESVAALDVALQAEIINLLADLKDEYRLTVVFISHDLGVVGHVADRVAVMYLGTLVETATAGRLLAAPRHPYTEALLSARLDVRGTRGTERIILRGDVPSPLAPPAGCRFHPRCGHAVAACATTEPELVVVGGGASACLRVADLYDRSREDQPVSGIGGVR</sequence>
<dbReference type="GO" id="GO:0005524">
    <property type="term" value="F:ATP binding"/>
    <property type="evidence" value="ECO:0007669"/>
    <property type="project" value="UniProtKB-KW"/>
</dbReference>
<dbReference type="Gene3D" id="3.40.50.300">
    <property type="entry name" value="P-loop containing nucleotide triphosphate hydrolases"/>
    <property type="match status" value="1"/>
</dbReference>
<dbReference type="GO" id="GO:0015833">
    <property type="term" value="P:peptide transport"/>
    <property type="evidence" value="ECO:0007669"/>
    <property type="project" value="InterPro"/>
</dbReference>
<protein>
    <submittedName>
        <fullName evidence="6">ABC transporter ATP-binding protein</fullName>
    </submittedName>
</protein>
<dbReference type="InterPro" id="IPR013563">
    <property type="entry name" value="Oligopep_ABC_C"/>
</dbReference>
<gene>
    <name evidence="6" type="ORF">F9L07_02895</name>
</gene>
<dbReference type="EMBL" id="WBVM01000001">
    <property type="protein sequence ID" value="KAB2810907.1"/>
    <property type="molecule type" value="Genomic_DNA"/>
</dbReference>
<dbReference type="NCBIfam" id="TIGR01727">
    <property type="entry name" value="oligo_HPY"/>
    <property type="match status" value="1"/>
</dbReference>
<evidence type="ECO:0000259" key="5">
    <source>
        <dbReference type="PROSITE" id="PS50893"/>
    </source>
</evidence>
<dbReference type="InterPro" id="IPR003593">
    <property type="entry name" value="AAA+_ATPase"/>
</dbReference>
<dbReference type="InterPro" id="IPR017871">
    <property type="entry name" value="ABC_transporter-like_CS"/>
</dbReference>
<dbReference type="InterPro" id="IPR050319">
    <property type="entry name" value="ABC_transp_ATP-bind"/>
</dbReference>
<evidence type="ECO:0000313" key="7">
    <source>
        <dbReference type="Proteomes" id="UP000449906"/>
    </source>
</evidence>
<keyword evidence="4 6" id="KW-0067">ATP-binding</keyword>
<dbReference type="InterPro" id="IPR003439">
    <property type="entry name" value="ABC_transporter-like_ATP-bd"/>
</dbReference>
<dbReference type="FunFam" id="3.40.50.300:FF:000016">
    <property type="entry name" value="Oligopeptide ABC transporter ATP-binding component"/>
    <property type="match status" value="1"/>
</dbReference>
<dbReference type="AlphaFoldDB" id="A0A7J5DYA8"/>
<dbReference type="Proteomes" id="UP000449906">
    <property type="component" value="Unassembled WGS sequence"/>
</dbReference>
<evidence type="ECO:0000256" key="4">
    <source>
        <dbReference type="ARBA" id="ARBA00022840"/>
    </source>
</evidence>
<dbReference type="PROSITE" id="PS00211">
    <property type="entry name" value="ABC_TRANSPORTER_1"/>
    <property type="match status" value="1"/>
</dbReference>
<accession>A0A7J5DYA8</accession>
<keyword evidence="3" id="KW-0547">Nucleotide-binding</keyword>
<evidence type="ECO:0000256" key="3">
    <source>
        <dbReference type="ARBA" id="ARBA00022741"/>
    </source>
</evidence>
<dbReference type="Pfam" id="PF08352">
    <property type="entry name" value="oligo_HPY"/>
    <property type="match status" value="1"/>
</dbReference>
<proteinExistence type="inferred from homology"/>
<dbReference type="InterPro" id="IPR027417">
    <property type="entry name" value="P-loop_NTPase"/>
</dbReference>
<dbReference type="Pfam" id="PF00005">
    <property type="entry name" value="ABC_tran"/>
    <property type="match status" value="1"/>
</dbReference>